<organism evidence="10 11">
    <name type="scientific">Cercopithecine herpesvirus 9 (strain DHV)</name>
    <name type="common">CeHV-9</name>
    <name type="synonym">Simian varicella virus</name>
    <dbReference type="NCBI Taxonomy" id="36348"/>
    <lineage>
        <taxon>Viruses</taxon>
        <taxon>Duplodnaviria</taxon>
        <taxon>Heunggongvirae</taxon>
        <taxon>Peploviricota</taxon>
        <taxon>Herviviricetes</taxon>
        <taxon>Herpesvirales</taxon>
        <taxon>Orthoherpesviridae</taxon>
        <taxon>Alphaherpesvirinae</taxon>
        <taxon>Varicellovirus</taxon>
        <taxon>Varicellovirus cercopithecinealpha9</taxon>
    </lineage>
</organism>
<keyword evidence="11" id="KW-1185">Reference proteome</keyword>
<evidence type="ECO:0000256" key="5">
    <source>
        <dbReference type="ARBA" id="ARBA00022833"/>
    </source>
</evidence>
<comment type="similarity">
    <text evidence="2">Belongs to the HHV-1 ICP27 protein family.</text>
</comment>
<evidence type="ECO:0000313" key="10">
    <source>
        <dbReference type="EMBL" id="AAG27248.1"/>
    </source>
</evidence>
<keyword evidence="6" id="KW-0694">RNA-binding</keyword>
<keyword evidence="7" id="KW-0010">Activator</keyword>
<reference evidence="10 11" key="1">
    <citation type="journal article" date="2001" name="Virology">
        <title>The DNA sequence of the simian varicella virus genome.</title>
        <authorList>
            <person name="Gray W.L."/>
            <person name="Starnes H.B."/>
            <person name="White M.W."/>
            <person name="Mahalingam R."/>
        </authorList>
    </citation>
    <scope>NUCLEOTIDE SEQUENCE [LARGE SCALE GENOMIC DNA]</scope>
</reference>
<evidence type="ECO:0000256" key="8">
    <source>
        <dbReference type="ARBA" id="ARBA00025666"/>
    </source>
</evidence>
<dbReference type="GO" id="GO:0030430">
    <property type="term" value="C:host cell cytoplasm"/>
    <property type="evidence" value="ECO:0007669"/>
    <property type="project" value="UniProtKB-SubCell"/>
</dbReference>
<dbReference type="GO" id="GO:0008270">
    <property type="term" value="F:zinc ion binding"/>
    <property type="evidence" value="ECO:0007669"/>
    <property type="project" value="UniProtKB-KW"/>
</dbReference>
<evidence type="ECO:0000256" key="3">
    <source>
        <dbReference type="ARBA" id="ARBA00022723"/>
    </source>
</evidence>
<comment type="function">
    <text evidence="8">Multifunctional regulator of the expression of viral genes that mediates nuclear export of viral intronless mRNAs. This immediate early (EI) protein promotes the nuclear export of viral intronless mRNAs by interacting with mRNAs and host NXF1/TAP.</text>
</comment>
<evidence type="ECO:0000256" key="4">
    <source>
        <dbReference type="ARBA" id="ARBA00022771"/>
    </source>
</evidence>
<evidence type="ECO:0000256" key="9">
    <source>
        <dbReference type="ARBA" id="ARBA00025812"/>
    </source>
</evidence>
<name>A0A2D0TCK9_CHV9D</name>
<dbReference type="KEGG" id="vg:920529"/>
<organismHost>
    <name type="scientific">Chlorocebus aethiops</name>
    <name type="common">Green monkey</name>
    <name type="synonym">Cercopithecus aethiops</name>
    <dbReference type="NCBI Taxonomy" id="9534"/>
</organismHost>
<evidence type="ECO:0000256" key="1">
    <source>
        <dbReference type="ARBA" id="ARBA00004192"/>
    </source>
</evidence>
<dbReference type="GO" id="GO:0006355">
    <property type="term" value="P:regulation of DNA-templated transcription"/>
    <property type="evidence" value="ECO:0007669"/>
    <property type="project" value="InterPro"/>
</dbReference>
<dbReference type="Pfam" id="PF05459">
    <property type="entry name" value="Herpes_UL69"/>
    <property type="match status" value="1"/>
</dbReference>
<dbReference type="InterPro" id="IPR008648">
    <property type="entry name" value="ICP27-like"/>
</dbReference>
<keyword evidence="4" id="KW-0863">Zinc-finger</keyword>
<dbReference type="EMBL" id="AF275348">
    <property type="protein sequence ID" value="AAG27248.1"/>
    <property type="molecule type" value="Genomic_DNA"/>
</dbReference>
<accession>A0A2D0TCK9</accession>
<evidence type="ECO:0000256" key="2">
    <source>
        <dbReference type="ARBA" id="ARBA00008477"/>
    </source>
</evidence>
<protein>
    <submittedName>
        <fullName evidence="10">Uncharacterized protein</fullName>
    </submittedName>
</protein>
<keyword evidence="5" id="KW-0862">Zinc</keyword>
<dbReference type="GO" id="GO:0003723">
    <property type="term" value="F:RNA binding"/>
    <property type="evidence" value="ECO:0007669"/>
    <property type="project" value="UniProtKB-KW"/>
</dbReference>
<evidence type="ECO:0000256" key="7">
    <source>
        <dbReference type="ARBA" id="ARBA00023159"/>
    </source>
</evidence>
<dbReference type="GeneID" id="920529"/>
<comment type="subcellular location">
    <subcellularLocation>
        <location evidence="1">Host cytoplasm</location>
    </subcellularLocation>
</comment>
<evidence type="ECO:0000256" key="6">
    <source>
        <dbReference type="ARBA" id="ARBA00022884"/>
    </source>
</evidence>
<keyword evidence="3" id="KW-0479">Metal-binding</keyword>
<sequence>METKRFRRKQLSDSTSPLHNTQRAIRSAGLNVSGTEISKFIMFMKTFMKKMRAVYLEPQRKHNVINGGNEMWKCGGCLPTTDDDVSWDDLVLYGHNVYEAFQKIQSNVNISCALRERLLRGETLCEALTSADELLTWVKLMAVKKLPIWTWNPIVATSSVLLDNLKLKLEPMVKCILTQQRAETTTLVELLERQSFNDITCITTLMFVTVARIVTAVQRGDEHIAYENVSESCNVLEDYTPGACEAGVLGALMHHGRYCNKVECKIVCWPEYVHHTEKFGKFFRCSEFNIYCK</sequence>
<evidence type="ECO:0000313" key="11">
    <source>
        <dbReference type="Proteomes" id="UP000159358"/>
    </source>
</evidence>
<comment type="subunit">
    <text evidence="9">Homodimer. Homodimerization is required for transactivation. Associates in a complex with RNA, and host export factors NXF1/TAP and ALYREF; these interactions allow nuclear export of viral transcripts. Interacts with three host shuttling SR proteins SRSF1, SRSF3 and SRSF7. Interacts with host SRPK1. Interacts with IE62; this interaction enhances IE62 transactivation.</text>
</comment>
<dbReference type="RefSeq" id="NP_077414.1">
    <property type="nucleotide sequence ID" value="NC_002686.2"/>
</dbReference>
<proteinExistence type="inferred from homology"/>
<dbReference type="Proteomes" id="UP000159358">
    <property type="component" value="Segment"/>
</dbReference>